<name>A0A1F5H0I7_9BACT</name>
<keyword evidence="3" id="KW-0119">Carbohydrate metabolism</keyword>
<organism evidence="6 7">
    <name type="scientific">Candidatus Curtissbacteria bacterium RIFCSPHIGHO2_12_FULL_38_9b</name>
    <dbReference type="NCBI Taxonomy" id="1797720"/>
    <lineage>
        <taxon>Bacteria</taxon>
        <taxon>Candidatus Curtissiibacteriota</taxon>
    </lineage>
</organism>
<accession>A0A1F5H0I7</accession>
<protein>
    <recommendedName>
        <fullName evidence="5">Galactose-1-phosphate uridyl transferase N-terminal domain-containing protein</fullName>
    </recommendedName>
</protein>
<dbReference type="SUPFAM" id="SSF54197">
    <property type="entry name" value="HIT-like"/>
    <property type="match status" value="2"/>
</dbReference>
<dbReference type="PIRSF" id="PIRSF000808">
    <property type="entry name" value="GalT"/>
    <property type="match status" value="1"/>
</dbReference>
<reference evidence="6 7" key="1">
    <citation type="journal article" date="2016" name="Nat. Commun.">
        <title>Thousands of microbial genomes shed light on interconnected biogeochemical processes in an aquifer system.</title>
        <authorList>
            <person name="Anantharaman K."/>
            <person name="Brown C.T."/>
            <person name="Hug L.A."/>
            <person name="Sharon I."/>
            <person name="Castelle C.J."/>
            <person name="Probst A.J."/>
            <person name="Thomas B.C."/>
            <person name="Singh A."/>
            <person name="Wilkins M.J."/>
            <person name="Karaoz U."/>
            <person name="Brodie E.L."/>
            <person name="Williams K.H."/>
            <person name="Hubbard S.S."/>
            <person name="Banfield J.F."/>
        </authorList>
    </citation>
    <scope>NUCLEOTIDE SEQUENCE [LARGE SCALE GENOMIC DNA]</scope>
</reference>
<dbReference type="InterPro" id="IPR036265">
    <property type="entry name" value="HIT-like_sf"/>
</dbReference>
<evidence type="ECO:0000313" key="6">
    <source>
        <dbReference type="EMBL" id="OGD97621.1"/>
    </source>
</evidence>
<dbReference type="GO" id="GO:0008270">
    <property type="term" value="F:zinc ion binding"/>
    <property type="evidence" value="ECO:0007669"/>
    <property type="project" value="InterPro"/>
</dbReference>
<dbReference type="InterPro" id="IPR053177">
    <property type="entry name" value="ADP-glucose_phosphorylase"/>
</dbReference>
<dbReference type="PANTHER" id="PTHR42763">
    <property type="entry name" value="ADP-GLUCOSE PHOSPHORYLASE"/>
    <property type="match status" value="1"/>
</dbReference>
<dbReference type="Gene3D" id="3.30.428.10">
    <property type="entry name" value="HIT-like"/>
    <property type="match status" value="2"/>
</dbReference>
<evidence type="ECO:0000256" key="2">
    <source>
        <dbReference type="ARBA" id="ARBA00022695"/>
    </source>
</evidence>
<dbReference type="GO" id="GO:0006012">
    <property type="term" value="P:galactose metabolic process"/>
    <property type="evidence" value="ECO:0007669"/>
    <property type="project" value="InterPro"/>
</dbReference>
<evidence type="ECO:0000256" key="3">
    <source>
        <dbReference type="ARBA" id="ARBA00023277"/>
    </source>
</evidence>
<evidence type="ECO:0000256" key="1">
    <source>
        <dbReference type="ARBA" id="ARBA00022679"/>
    </source>
</evidence>
<evidence type="ECO:0000256" key="4">
    <source>
        <dbReference type="PIRSR" id="PIRSR000808-1"/>
    </source>
</evidence>
<proteinExistence type="predicted"/>
<evidence type="ECO:0000259" key="5">
    <source>
        <dbReference type="Pfam" id="PF01087"/>
    </source>
</evidence>
<keyword evidence="1" id="KW-0808">Transferase</keyword>
<evidence type="ECO:0000313" key="7">
    <source>
        <dbReference type="Proteomes" id="UP000176666"/>
    </source>
</evidence>
<sequence>MAKYVPDVTTSRWIIIAEGRSKRPTDVKIQDGINKICVFCPGYEKIPGLEVYRIGFGAPYEKGWQVRVIANKFPITDFHEVIIHSPDDKKDLDELSLDQVHRVLQAYHERYNFHFKHGHVIIFNNVGQIAGASINHPHSQLVVVPKQITLDSLAVEPIINTVSESKNFIVHCPDFSQWPFEVWITPKKRSQYFGQIGAESLADLAGILQDTLKRLAKHLAGSTHFHPGVPMVAFKEGPAYNYYIHYGQDWYLRIIPRLVHRAGFELGTGLSVNIIDPVHAAAILRDELEE</sequence>
<dbReference type="AlphaFoldDB" id="A0A1F5H0I7"/>
<dbReference type="InterPro" id="IPR001937">
    <property type="entry name" value="GalP_UDPtransf1"/>
</dbReference>
<feature type="active site" description="Tele-UMP-histidine intermediate" evidence="4">
    <location>
        <position position="138"/>
    </location>
</feature>
<feature type="domain" description="Galactose-1-phosphate uridyl transferase N-terminal" evidence="5">
    <location>
        <begin position="80"/>
        <end position="141"/>
    </location>
</feature>
<dbReference type="Proteomes" id="UP000176666">
    <property type="component" value="Unassembled WGS sequence"/>
</dbReference>
<dbReference type="InterPro" id="IPR005849">
    <property type="entry name" value="GalP_Utransf_N"/>
</dbReference>
<dbReference type="PANTHER" id="PTHR42763:SF2">
    <property type="entry name" value="ADP-GLUCOSE PHOSPHORYLASE"/>
    <property type="match status" value="1"/>
</dbReference>
<dbReference type="Pfam" id="PF01087">
    <property type="entry name" value="GalP_UDP_transf"/>
    <property type="match status" value="1"/>
</dbReference>
<keyword evidence="2" id="KW-0548">Nucleotidyltransferase</keyword>
<dbReference type="GO" id="GO:0008108">
    <property type="term" value="F:UDP-glucose:hexose-1-phosphate uridylyltransferase activity"/>
    <property type="evidence" value="ECO:0007669"/>
    <property type="project" value="InterPro"/>
</dbReference>
<dbReference type="EMBL" id="MFBJ01000001">
    <property type="protein sequence ID" value="OGD97621.1"/>
    <property type="molecule type" value="Genomic_DNA"/>
</dbReference>
<gene>
    <name evidence="6" type="ORF">A3F02_01455</name>
</gene>
<comment type="caution">
    <text evidence="6">The sequence shown here is derived from an EMBL/GenBank/DDBJ whole genome shotgun (WGS) entry which is preliminary data.</text>
</comment>